<gene>
    <name evidence="2" type="ORF">OBBRIDRAFT_804074</name>
</gene>
<evidence type="ECO:0000313" key="3">
    <source>
        <dbReference type="Proteomes" id="UP000250043"/>
    </source>
</evidence>
<organism evidence="2 3">
    <name type="scientific">Obba rivulosa</name>
    <dbReference type="NCBI Taxonomy" id="1052685"/>
    <lineage>
        <taxon>Eukaryota</taxon>
        <taxon>Fungi</taxon>
        <taxon>Dikarya</taxon>
        <taxon>Basidiomycota</taxon>
        <taxon>Agaricomycotina</taxon>
        <taxon>Agaricomycetes</taxon>
        <taxon>Polyporales</taxon>
        <taxon>Gelatoporiaceae</taxon>
        <taxon>Obba</taxon>
    </lineage>
</organism>
<dbReference type="Proteomes" id="UP000250043">
    <property type="component" value="Unassembled WGS sequence"/>
</dbReference>
<feature type="region of interest" description="Disordered" evidence="1">
    <location>
        <begin position="1"/>
        <end position="23"/>
    </location>
</feature>
<protein>
    <submittedName>
        <fullName evidence="2">Uncharacterized protein</fullName>
    </submittedName>
</protein>
<evidence type="ECO:0000256" key="1">
    <source>
        <dbReference type="SAM" id="MobiDB-lite"/>
    </source>
</evidence>
<dbReference type="EMBL" id="KV722407">
    <property type="protein sequence ID" value="OCH90282.1"/>
    <property type="molecule type" value="Genomic_DNA"/>
</dbReference>
<name>A0A8E2DKB6_9APHY</name>
<keyword evidence="3" id="KW-1185">Reference proteome</keyword>
<dbReference type="AlphaFoldDB" id="A0A8E2DKB6"/>
<evidence type="ECO:0000313" key="2">
    <source>
        <dbReference type="EMBL" id="OCH90282.1"/>
    </source>
</evidence>
<sequence>MALKGPSSTLRWEELDEDKWEPSLEPEPLSQYFWASDSCNVSMSSTTHPPTLFLSVSFLTAEQLAPLLISPAMPFLLLSSTFSMAPQPFFAFPAPLSGSLHGAFSNVNSWADIPNVEMEVFNAIANGEGFHKSIVLLSSLVGTMSTAISEGGHSGAAGGKLRNTCGARLHMSRGKHTCRTGMRHYVEGEALGWEIAMGKIALAHSAAWRCKYWQIQQVIKEIVIGVLEG</sequence>
<reference evidence="2 3" key="1">
    <citation type="submission" date="2016-07" db="EMBL/GenBank/DDBJ databases">
        <title>Draft genome of the white-rot fungus Obba rivulosa 3A-2.</title>
        <authorList>
            <consortium name="DOE Joint Genome Institute"/>
            <person name="Miettinen O."/>
            <person name="Riley R."/>
            <person name="Acob R."/>
            <person name="Barry K."/>
            <person name="Cullen D."/>
            <person name="De Vries R."/>
            <person name="Hainaut M."/>
            <person name="Hatakka A."/>
            <person name="Henrissat B."/>
            <person name="Hilden K."/>
            <person name="Kuo R."/>
            <person name="Labutti K."/>
            <person name="Lipzen A."/>
            <person name="Makela M.R."/>
            <person name="Sandor L."/>
            <person name="Spatafora J.W."/>
            <person name="Grigoriev I.V."/>
            <person name="Hibbett D.S."/>
        </authorList>
    </citation>
    <scope>NUCLEOTIDE SEQUENCE [LARGE SCALE GENOMIC DNA]</scope>
    <source>
        <strain evidence="2 3">3A-2</strain>
    </source>
</reference>
<feature type="compositionally biased region" description="Polar residues" evidence="1">
    <location>
        <begin position="1"/>
        <end position="10"/>
    </location>
</feature>
<accession>A0A8E2DKB6</accession>
<proteinExistence type="predicted"/>